<reference evidence="1" key="1">
    <citation type="submission" date="2023-08" db="EMBL/GenBank/DDBJ databases">
        <authorList>
            <person name="Alioto T."/>
            <person name="Alioto T."/>
            <person name="Gomez Garrido J."/>
        </authorList>
    </citation>
    <scope>NUCLEOTIDE SEQUENCE</scope>
</reference>
<evidence type="ECO:0000313" key="2">
    <source>
        <dbReference type="Proteomes" id="UP001162480"/>
    </source>
</evidence>
<accession>A0AA36AQR4</accession>
<dbReference type="Proteomes" id="UP001162480">
    <property type="component" value="Chromosome 4"/>
</dbReference>
<name>A0AA36AQR4_OCTVU</name>
<sequence length="84" mass="9497">MEKDYCDESYFAVDDNENYHHKHKIVYPNLDSAMRTVPHNGSLPIPVPPVDGIQTLDDDADCHDSAAEEDYVADDDSFEPQKLS</sequence>
<dbReference type="AlphaFoldDB" id="A0AA36AQR4"/>
<organism evidence="1 2">
    <name type="scientific">Octopus vulgaris</name>
    <name type="common">Common octopus</name>
    <dbReference type="NCBI Taxonomy" id="6645"/>
    <lineage>
        <taxon>Eukaryota</taxon>
        <taxon>Metazoa</taxon>
        <taxon>Spiralia</taxon>
        <taxon>Lophotrochozoa</taxon>
        <taxon>Mollusca</taxon>
        <taxon>Cephalopoda</taxon>
        <taxon>Coleoidea</taxon>
        <taxon>Octopodiformes</taxon>
        <taxon>Octopoda</taxon>
        <taxon>Incirrata</taxon>
        <taxon>Octopodidae</taxon>
        <taxon>Octopus</taxon>
    </lineage>
</organism>
<gene>
    <name evidence="1" type="ORF">OCTVUL_1B000106</name>
</gene>
<proteinExistence type="predicted"/>
<keyword evidence="2" id="KW-1185">Reference proteome</keyword>
<evidence type="ECO:0000313" key="1">
    <source>
        <dbReference type="EMBL" id="CAI9720610.1"/>
    </source>
</evidence>
<dbReference type="EMBL" id="OX597817">
    <property type="protein sequence ID" value="CAI9720610.1"/>
    <property type="molecule type" value="Genomic_DNA"/>
</dbReference>
<protein>
    <submittedName>
        <fullName evidence="1">Uncharacterized protein</fullName>
    </submittedName>
</protein>